<protein>
    <submittedName>
        <fullName evidence="9">MFS transporter</fullName>
    </submittedName>
</protein>
<dbReference type="InterPro" id="IPR050171">
    <property type="entry name" value="MFS_Transporters"/>
</dbReference>
<dbReference type="EMBL" id="AZDX01000012">
    <property type="protein sequence ID" value="KRL06953.1"/>
    <property type="molecule type" value="Genomic_DNA"/>
</dbReference>
<feature type="domain" description="Major facilitator superfamily (MFS) profile" evidence="8">
    <location>
        <begin position="5"/>
        <end position="389"/>
    </location>
</feature>
<dbReference type="InterPro" id="IPR020846">
    <property type="entry name" value="MFS_dom"/>
</dbReference>
<dbReference type="STRING" id="1423759.FC92_GL000296"/>
<evidence type="ECO:0000313" key="10">
    <source>
        <dbReference type="Proteomes" id="UP000051448"/>
    </source>
</evidence>
<dbReference type="AlphaFoldDB" id="A0A0R1MHA4"/>
<keyword evidence="5 7" id="KW-1133">Transmembrane helix</keyword>
<comment type="subcellular location">
    <subcellularLocation>
        <location evidence="1">Cell membrane</location>
        <topology evidence="1">Multi-pass membrane protein</topology>
    </subcellularLocation>
</comment>
<dbReference type="Gene3D" id="1.20.1250.20">
    <property type="entry name" value="MFS general substrate transporter like domains"/>
    <property type="match status" value="2"/>
</dbReference>
<sequence length="389" mass="43396">MKKLKLRWLLVGNLISSTGTSFIWPLTTVYMHDYLGKSLALAGTVLFIESLIMIGGSYIGGYLYDQGSGRKWMLLAIAISITALLLLVFFNKWPAYPILLIINGFAGAIANTIINALAASIKNHEASYVFNMMYFMANIGVVLGTLIVGLVVKLDIRYIFVVTFLLYVIFFIIALTKYVFENVQTKKNETHIKKEILQKTTKSSIFIISGILLTYLMIQMGYAQWQSNLSVYMQSLGIGLNKYSYLWTINGIIVVVGQPIISFLDRRYGINNVKKVYVGYALFVVAFASLIFAKDYEHFMISMIIVTFGEVIAFPVIPAIVANLSSDSERGKYQGFVSIAASMGHAVGPLLGGVVVELFSYELLFEMIVLLVLTTTIISLIITRFNLKK</sequence>
<keyword evidence="6 7" id="KW-0472">Membrane</keyword>
<evidence type="ECO:0000256" key="5">
    <source>
        <dbReference type="ARBA" id="ARBA00022989"/>
    </source>
</evidence>
<gene>
    <name evidence="9" type="ORF">FC92_GL000296</name>
</gene>
<keyword evidence="4 7" id="KW-0812">Transmembrane</keyword>
<dbReference type="InterPro" id="IPR011701">
    <property type="entry name" value="MFS"/>
</dbReference>
<proteinExistence type="predicted"/>
<feature type="transmembrane region" description="Helical" evidence="7">
    <location>
        <begin position="39"/>
        <end position="60"/>
    </location>
</feature>
<feature type="transmembrane region" description="Helical" evidence="7">
    <location>
        <begin position="245"/>
        <end position="264"/>
    </location>
</feature>
<dbReference type="CDD" id="cd17329">
    <property type="entry name" value="MFS_MdtH_MDR_like"/>
    <property type="match status" value="1"/>
</dbReference>
<dbReference type="InterPro" id="IPR036259">
    <property type="entry name" value="MFS_trans_sf"/>
</dbReference>
<feature type="transmembrane region" description="Helical" evidence="7">
    <location>
        <begin position="201"/>
        <end position="225"/>
    </location>
</feature>
<evidence type="ECO:0000256" key="7">
    <source>
        <dbReference type="SAM" id="Phobius"/>
    </source>
</evidence>
<evidence type="ECO:0000256" key="3">
    <source>
        <dbReference type="ARBA" id="ARBA00022475"/>
    </source>
</evidence>
<dbReference type="PROSITE" id="PS50850">
    <property type="entry name" value="MFS"/>
    <property type="match status" value="1"/>
</dbReference>
<feature type="transmembrane region" description="Helical" evidence="7">
    <location>
        <begin position="299"/>
        <end position="324"/>
    </location>
</feature>
<feature type="transmembrane region" description="Helical" evidence="7">
    <location>
        <begin position="96"/>
        <end position="121"/>
    </location>
</feature>
<feature type="transmembrane region" description="Helical" evidence="7">
    <location>
        <begin position="367"/>
        <end position="387"/>
    </location>
</feature>
<keyword evidence="3" id="KW-1003">Cell membrane</keyword>
<dbReference type="PATRIC" id="fig|1423759.3.peg.314"/>
<evidence type="ECO:0000256" key="1">
    <source>
        <dbReference type="ARBA" id="ARBA00004651"/>
    </source>
</evidence>
<dbReference type="OrthoDB" id="3268460at2"/>
<keyword evidence="10" id="KW-1185">Reference proteome</keyword>
<feature type="transmembrane region" description="Helical" evidence="7">
    <location>
        <begin position="133"/>
        <end position="152"/>
    </location>
</feature>
<evidence type="ECO:0000256" key="2">
    <source>
        <dbReference type="ARBA" id="ARBA00022448"/>
    </source>
</evidence>
<comment type="caution">
    <text evidence="9">The sequence shown here is derived from an EMBL/GenBank/DDBJ whole genome shotgun (WGS) entry which is preliminary data.</text>
</comment>
<reference evidence="9 10" key="1">
    <citation type="journal article" date="2015" name="Genome Announc.">
        <title>Expanding the biotechnology potential of lactobacilli through comparative genomics of 213 strains and associated genera.</title>
        <authorList>
            <person name="Sun Z."/>
            <person name="Harris H.M."/>
            <person name="McCann A."/>
            <person name="Guo C."/>
            <person name="Argimon S."/>
            <person name="Zhang W."/>
            <person name="Yang X."/>
            <person name="Jeffery I.B."/>
            <person name="Cooney J.C."/>
            <person name="Kagawa T.F."/>
            <person name="Liu W."/>
            <person name="Song Y."/>
            <person name="Salvetti E."/>
            <person name="Wrobel A."/>
            <person name="Rasinkangas P."/>
            <person name="Parkhill J."/>
            <person name="Rea M.C."/>
            <person name="O'Sullivan O."/>
            <person name="Ritari J."/>
            <person name="Douillard F.P."/>
            <person name="Paul Ross R."/>
            <person name="Yang R."/>
            <person name="Briner A.E."/>
            <person name="Felis G.E."/>
            <person name="de Vos W.M."/>
            <person name="Barrangou R."/>
            <person name="Klaenhammer T.R."/>
            <person name="Caufield P.W."/>
            <person name="Cui Y."/>
            <person name="Zhang H."/>
            <person name="O'Toole P.W."/>
        </authorList>
    </citation>
    <scope>NUCLEOTIDE SEQUENCE [LARGE SCALE GENOMIC DNA]</scope>
    <source>
        <strain evidence="9 10">DSM 19519</strain>
    </source>
</reference>
<dbReference type="GO" id="GO:0005886">
    <property type="term" value="C:plasma membrane"/>
    <property type="evidence" value="ECO:0007669"/>
    <property type="project" value="UniProtKB-SubCell"/>
</dbReference>
<feature type="transmembrane region" description="Helical" evidence="7">
    <location>
        <begin position="72"/>
        <end position="90"/>
    </location>
</feature>
<dbReference type="GO" id="GO:0022857">
    <property type="term" value="F:transmembrane transporter activity"/>
    <property type="evidence" value="ECO:0007669"/>
    <property type="project" value="InterPro"/>
</dbReference>
<dbReference type="GeneID" id="98310233"/>
<keyword evidence="2" id="KW-0813">Transport</keyword>
<evidence type="ECO:0000259" key="8">
    <source>
        <dbReference type="PROSITE" id="PS50850"/>
    </source>
</evidence>
<dbReference type="Proteomes" id="UP000051448">
    <property type="component" value="Unassembled WGS sequence"/>
</dbReference>
<feature type="transmembrane region" description="Helical" evidence="7">
    <location>
        <begin position="158"/>
        <end position="180"/>
    </location>
</feature>
<dbReference type="RefSeq" id="WP_057869430.1">
    <property type="nucleotide sequence ID" value="NZ_AZDX01000012.1"/>
</dbReference>
<accession>A0A0R1MHA4</accession>
<dbReference type="Pfam" id="PF07690">
    <property type="entry name" value="MFS_1"/>
    <property type="match status" value="1"/>
</dbReference>
<dbReference type="PANTHER" id="PTHR23517">
    <property type="entry name" value="RESISTANCE PROTEIN MDTM, PUTATIVE-RELATED-RELATED"/>
    <property type="match status" value="1"/>
</dbReference>
<dbReference type="PANTHER" id="PTHR23517:SF10">
    <property type="entry name" value="MAJOR FACILITATOR SUPERFAMILY (MFS) PROFILE DOMAIN-CONTAINING PROTEIN"/>
    <property type="match status" value="1"/>
</dbReference>
<name>A0A0R1MHA4_9LACO</name>
<dbReference type="SUPFAM" id="SSF103473">
    <property type="entry name" value="MFS general substrate transporter"/>
    <property type="match status" value="1"/>
</dbReference>
<feature type="transmembrane region" description="Helical" evidence="7">
    <location>
        <begin position="276"/>
        <end position="293"/>
    </location>
</feature>
<evidence type="ECO:0000313" key="9">
    <source>
        <dbReference type="EMBL" id="KRL06953.1"/>
    </source>
</evidence>
<feature type="transmembrane region" description="Helical" evidence="7">
    <location>
        <begin position="336"/>
        <end position="361"/>
    </location>
</feature>
<evidence type="ECO:0000256" key="6">
    <source>
        <dbReference type="ARBA" id="ARBA00023136"/>
    </source>
</evidence>
<feature type="transmembrane region" description="Helical" evidence="7">
    <location>
        <begin position="7"/>
        <end position="27"/>
    </location>
</feature>
<evidence type="ECO:0000256" key="4">
    <source>
        <dbReference type="ARBA" id="ARBA00022692"/>
    </source>
</evidence>
<organism evidence="9 10">
    <name type="scientific">Liquorilactobacillus hordei DSM 19519</name>
    <dbReference type="NCBI Taxonomy" id="1423759"/>
    <lineage>
        <taxon>Bacteria</taxon>
        <taxon>Bacillati</taxon>
        <taxon>Bacillota</taxon>
        <taxon>Bacilli</taxon>
        <taxon>Lactobacillales</taxon>
        <taxon>Lactobacillaceae</taxon>
        <taxon>Liquorilactobacillus</taxon>
    </lineage>
</organism>